<feature type="transmembrane region" description="Helical" evidence="7">
    <location>
        <begin position="59"/>
        <end position="80"/>
    </location>
</feature>
<dbReference type="InterPro" id="IPR011701">
    <property type="entry name" value="MFS"/>
</dbReference>
<dbReference type="Pfam" id="PF07690">
    <property type="entry name" value="MFS_1"/>
    <property type="match status" value="1"/>
</dbReference>
<keyword evidence="6 7" id="KW-0472">Membrane</keyword>
<feature type="transmembrane region" description="Helical" evidence="7">
    <location>
        <begin position="21"/>
        <end position="39"/>
    </location>
</feature>
<evidence type="ECO:0000256" key="5">
    <source>
        <dbReference type="ARBA" id="ARBA00022989"/>
    </source>
</evidence>
<comment type="subcellular location">
    <subcellularLocation>
        <location evidence="1">Cell membrane</location>
        <topology evidence="1">Multi-pass membrane protein</topology>
    </subcellularLocation>
</comment>
<evidence type="ECO:0000256" key="7">
    <source>
        <dbReference type="SAM" id="Phobius"/>
    </source>
</evidence>
<organism evidence="9 10">
    <name type="scientific">Paenibacillus phoenicis</name>
    <dbReference type="NCBI Taxonomy" id="554117"/>
    <lineage>
        <taxon>Bacteria</taxon>
        <taxon>Bacillati</taxon>
        <taxon>Bacillota</taxon>
        <taxon>Bacilli</taxon>
        <taxon>Bacillales</taxon>
        <taxon>Paenibacillaceae</taxon>
        <taxon>Paenibacillus</taxon>
    </lineage>
</organism>
<evidence type="ECO:0000256" key="3">
    <source>
        <dbReference type="ARBA" id="ARBA00022475"/>
    </source>
</evidence>
<dbReference type="Proteomes" id="UP001292216">
    <property type="component" value="Unassembled WGS sequence"/>
</dbReference>
<keyword evidence="4 7" id="KW-0812">Transmembrane</keyword>
<dbReference type="PROSITE" id="PS50850">
    <property type="entry name" value="MFS"/>
    <property type="match status" value="1"/>
</dbReference>
<proteinExistence type="predicted"/>
<keyword evidence="10" id="KW-1185">Reference proteome</keyword>
<gene>
    <name evidence="9" type="ORF">U9M73_21950</name>
</gene>
<feature type="transmembrane region" description="Helical" evidence="7">
    <location>
        <begin position="229"/>
        <end position="256"/>
    </location>
</feature>
<evidence type="ECO:0000256" key="6">
    <source>
        <dbReference type="ARBA" id="ARBA00023136"/>
    </source>
</evidence>
<feature type="transmembrane region" description="Helical" evidence="7">
    <location>
        <begin position="350"/>
        <end position="376"/>
    </location>
</feature>
<feature type="transmembrane region" description="Helical" evidence="7">
    <location>
        <begin position="319"/>
        <end position="338"/>
    </location>
</feature>
<dbReference type="SUPFAM" id="SSF103473">
    <property type="entry name" value="MFS general substrate transporter"/>
    <property type="match status" value="1"/>
</dbReference>
<dbReference type="CDD" id="cd06173">
    <property type="entry name" value="MFS_MefA_like"/>
    <property type="match status" value="1"/>
</dbReference>
<evidence type="ECO:0000256" key="4">
    <source>
        <dbReference type="ARBA" id="ARBA00022692"/>
    </source>
</evidence>
<feature type="domain" description="Major facilitator superfamily (MFS) profile" evidence="8">
    <location>
        <begin position="229"/>
        <end position="423"/>
    </location>
</feature>
<feature type="transmembrane region" description="Helical" evidence="7">
    <location>
        <begin position="382"/>
        <end position="404"/>
    </location>
</feature>
<dbReference type="PANTHER" id="PTHR43266">
    <property type="entry name" value="MACROLIDE-EFFLUX PROTEIN"/>
    <property type="match status" value="1"/>
</dbReference>
<sequence>MHHHAAKLSSVSDNRSFFANRVIRSILFSAVFLQLGIWIRNFAILLFVTEQTNKDPIAVSLISVAEYAPIFIFSFIGGAFADRWRPKRTMVACDLLSAASVFIVLLALIVGGWQAIFFATLVSSILSQFSQPAGMKLFKLHVPASQMQKGMSLYQTIQAVFMILGPVLGTLVYFYFGIQTAVVIMGICFVLSAAVLTTLPKDRTVPSVQPTRLTQDIKSGLQYVMANKIFLYMASFFLAAGLALGLINPLGIYVITEHLGLKAEHLQWFTTMNGVGIILGGMLMMALSRRMPPRVMLLIGFVCSGAAVALIGTTTSIGVAFTAQFAAGLLVPFIHISCQTLMMSHADEAYVGRVSGIMSPIFIGGMVLTMSIVGILKASLPLGVIYGLSAVLFLAGAIGVVPLLRHKQPAPSAATAHSGAFHH</sequence>
<evidence type="ECO:0000259" key="8">
    <source>
        <dbReference type="PROSITE" id="PS50850"/>
    </source>
</evidence>
<name>A0ABU5PRM2_9BACL</name>
<evidence type="ECO:0000256" key="2">
    <source>
        <dbReference type="ARBA" id="ARBA00022448"/>
    </source>
</evidence>
<feature type="transmembrane region" description="Helical" evidence="7">
    <location>
        <begin position="268"/>
        <end position="288"/>
    </location>
</feature>
<keyword evidence="5 7" id="KW-1133">Transmembrane helix</keyword>
<dbReference type="PANTHER" id="PTHR43266:SF8">
    <property type="entry name" value="MACROLIDE-EFFLUX PROTEIN"/>
    <property type="match status" value="1"/>
</dbReference>
<reference evidence="9 10" key="1">
    <citation type="submission" date="2023-12" db="EMBL/GenBank/DDBJ databases">
        <title>Whole genome sequencing of Paenibacillus phoenicis isolated from the Phoenix Mars Lander spacecraft assembly facility.</title>
        <authorList>
            <person name="Garcia A."/>
            <person name="Venkateswaran K."/>
        </authorList>
    </citation>
    <scope>NUCLEOTIDE SEQUENCE [LARGE SCALE GENOMIC DNA]</scope>
    <source>
        <strain evidence="9 10">3PO2SA</strain>
    </source>
</reference>
<comment type="caution">
    <text evidence="9">The sequence shown here is derived from an EMBL/GenBank/DDBJ whole genome shotgun (WGS) entry which is preliminary data.</text>
</comment>
<feature type="transmembrane region" description="Helical" evidence="7">
    <location>
        <begin position="295"/>
        <end position="313"/>
    </location>
</feature>
<dbReference type="RefSeq" id="WP_323079285.1">
    <property type="nucleotide sequence ID" value="NZ_CBCSKM010000030.1"/>
</dbReference>
<protein>
    <submittedName>
        <fullName evidence="9">MFS transporter</fullName>
    </submittedName>
</protein>
<dbReference type="Gene3D" id="1.20.1250.20">
    <property type="entry name" value="MFS general substrate transporter like domains"/>
    <property type="match status" value="1"/>
</dbReference>
<keyword evidence="3" id="KW-1003">Cell membrane</keyword>
<evidence type="ECO:0000256" key="1">
    <source>
        <dbReference type="ARBA" id="ARBA00004651"/>
    </source>
</evidence>
<dbReference type="InterPro" id="IPR036259">
    <property type="entry name" value="MFS_trans_sf"/>
</dbReference>
<dbReference type="EMBL" id="JAYERP010000003">
    <property type="protein sequence ID" value="MEA3572596.1"/>
    <property type="molecule type" value="Genomic_DNA"/>
</dbReference>
<evidence type="ECO:0000313" key="9">
    <source>
        <dbReference type="EMBL" id="MEA3572596.1"/>
    </source>
</evidence>
<evidence type="ECO:0000313" key="10">
    <source>
        <dbReference type="Proteomes" id="UP001292216"/>
    </source>
</evidence>
<keyword evidence="2" id="KW-0813">Transport</keyword>
<dbReference type="InterPro" id="IPR020846">
    <property type="entry name" value="MFS_dom"/>
</dbReference>
<accession>A0ABU5PRM2</accession>
<feature type="transmembrane region" description="Helical" evidence="7">
    <location>
        <begin position="159"/>
        <end position="176"/>
    </location>
</feature>